<dbReference type="EMBL" id="CP000581">
    <property type="protein sequence ID" value="ABO93918.1"/>
    <property type="molecule type" value="Genomic_DNA"/>
</dbReference>
<feature type="binding site" evidence="9">
    <location>
        <position position="101"/>
    </location>
    <ligand>
        <name>Mg(2+)</name>
        <dbReference type="ChEBI" id="CHEBI:18420"/>
        <note>catalytic</note>
    </ligand>
</feature>
<dbReference type="STRING" id="436017.A4RRT2"/>
<dbReference type="Proteomes" id="UP000001568">
    <property type="component" value="Chromosome 1"/>
</dbReference>
<dbReference type="GeneID" id="4999639"/>
<feature type="non-terminal residue" evidence="13">
    <location>
        <position position="224"/>
    </location>
</feature>
<evidence type="ECO:0000256" key="10">
    <source>
        <dbReference type="RuleBase" id="RU366055"/>
    </source>
</evidence>
<evidence type="ECO:0000256" key="9">
    <source>
        <dbReference type="PIRSR" id="PIRSR640255-2"/>
    </source>
</evidence>
<dbReference type="InterPro" id="IPR044925">
    <property type="entry name" value="His-Me_finger_sf"/>
</dbReference>
<dbReference type="Gene3D" id="3.40.570.10">
    <property type="entry name" value="Extracellular Endonuclease, subunit A"/>
    <property type="match status" value="1"/>
</dbReference>
<gene>
    <name evidence="13" type="ORF">OSTLU_6229</name>
</gene>
<dbReference type="HOGENOM" id="CLU_055174_0_2_1"/>
<evidence type="ECO:0000256" key="3">
    <source>
        <dbReference type="ARBA" id="ARBA00022722"/>
    </source>
</evidence>
<feature type="domain" description="DNA/RNA non-specific endonuclease/pyrophosphatase/phosphodiesterase" evidence="12">
    <location>
        <begin position="5"/>
        <end position="222"/>
    </location>
</feature>
<dbReference type="Pfam" id="PF01223">
    <property type="entry name" value="Endonuclease_NS"/>
    <property type="match status" value="1"/>
</dbReference>
<keyword evidence="14" id="KW-1185">Reference proteome</keyword>
<dbReference type="InterPro" id="IPR044929">
    <property type="entry name" value="DNA/RNA_non-sp_Endonuclease_sf"/>
</dbReference>
<dbReference type="InterPro" id="IPR001604">
    <property type="entry name" value="Endo_G_ENPP1-like_dom"/>
</dbReference>
<dbReference type="eggNOG" id="KOG3721">
    <property type="taxonomic scope" value="Eukaryota"/>
</dbReference>
<evidence type="ECO:0000313" key="13">
    <source>
        <dbReference type="EMBL" id="ABO93918.1"/>
    </source>
</evidence>
<keyword evidence="6 10" id="KW-0378">Hydrolase</keyword>
<evidence type="ECO:0000256" key="8">
    <source>
        <dbReference type="PIRSR" id="PIRSR640255-1"/>
    </source>
</evidence>
<dbReference type="SMART" id="SM00477">
    <property type="entry name" value="NUC"/>
    <property type="match status" value="1"/>
</dbReference>
<dbReference type="KEGG" id="olu:OSTLU_6229"/>
<dbReference type="InterPro" id="IPR040255">
    <property type="entry name" value="Non-specific_endonuclease"/>
</dbReference>
<feature type="domain" description="ENPP1-3/EXOG-like endonuclease/phosphodiesterase" evidence="11">
    <location>
        <begin position="6"/>
        <end position="222"/>
    </location>
</feature>
<dbReference type="Gramene" id="ABO93918">
    <property type="protein sequence ID" value="ABO93918"/>
    <property type="gene ID" value="OSTLU_6229"/>
</dbReference>
<dbReference type="SUPFAM" id="SSF54060">
    <property type="entry name" value="His-Me finger endonucleases"/>
    <property type="match status" value="1"/>
</dbReference>
<dbReference type="RefSeq" id="XP_001415626.1">
    <property type="nucleotide sequence ID" value="XM_001415589.1"/>
</dbReference>
<proteinExistence type="inferred from homology"/>
<evidence type="ECO:0000256" key="6">
    <source>
        <dbReference type="ARBA" id="ARBA00022801"/>
    </source>
</evidence>
<keyword evidence="7" id="KW-0460">Magnesium</keyword>
<keyword evidence="5 10" id="KW-0255">Endonuclease</keyword>
<evidence type="ECO:0000259" key="11">
    <source>
        <dbReference type="SMART" id="SM00477"/>
    </source>
</evidence>
<feature type="non-terminal residue" evidence="13">
    <location>
        <position position="1"/>
    </location>
</feature>
<dbReference type="GO" id="GO:0003676">
    <property type="term" value="F:nucleic acid binding"/>
    <property type="evidence" value="ECO:0007669"/>
    <property type="project" value="InterPro"/>
</dbReference>
<dbReference type="GO" id="GO:0005743">
    <property type="term" value="C:mitochondrial inner membrane"/>
    <property type="evidence" value="ECO:0007669"/>
    <property type="project" value="TreeGrafter"/>
</dbReference>
<dbReference type="InterPro" id="IPR020821">
    <property type="entry name" value="ENPP1-3/EXOG-like_nuc-like"/>
</dbReference>
<keyword evidence="3 10" id="KW-0540">Nuclease</keyword>
<evidence type="ECO:0000256" key="2">
    <source>
        <dbReference type="ARBA" id="ARBA00010052"/>
    </source>
</evidence>
<dbReference type="GO" id="GO:0000014">
    <property type="term" value="F:single-stranded DNA endodeoxyribonuclease activity"/>
    <property type="evidence" value="ECO:0007669"/>
    <property type="project" value="TreeGrafter"/>
</dbReference>
<feature type="active site" description="Proton acceptor" evidence="8">
    <location>
        <position position="69"/>
    </location>
</feature>
<evidence type="ECO:0000256" key="5">
    <source>
        <dbReference type="ARBA" id="ARBA00022759"/>
    </source>
</evidence>
<keyword evidence="4 9" id="KW-0479">Metal-binding</keyword>
<dbReference type="OMA" id="QAEWVAY"/>
<evidence type="ECO:0000313" key="14">
    <source>
        <dbReference type="Proteomes" id="UP000001568"/>
    </source>
</evidence>
<dbReference type="InterPro" id="IPR018524">
    <property type="entry name" value="DNA/RNA_endonuclease_AS"/>
</dbReference>
<comment type="similarity">
    <text evidence="2 10">Belongs to the DNA/RNA non-specific endonuclease family.</text>
</comment>
<evidence type="ECO:0000259" key="12">
    <source>
        <dbReference type="SMART" id="SM00892"/>
    </source>
</evidence>
<name>A4RRT2_OSTLU</name>
<dbReference type="EC" id="3.1.30.-" evidence="10"/>
<accession>A4RRT2</accession>
<dbReference type="PANTHER" id="PTHR13966:SF5">
    <property type="entry name" value="ENDONUCLEASE G, MITOCHONDRIAL"/>
    <property type="match status" value="1"/>
</dbReference>
<dbReference type="AlphaFoldDB" id="A4RRT2"/>
<organism evidence="13 14">
    <name type="scientific">Ostreococcus lucimarinus (strain CCE9901)</name>
    <dbReference type="NCBI Taxonomy" id="436017"/>
    <lineage>
        <taxon>Eukaryota</taxon>
        <taxon>Viridiplantae</taxon>
        <taxon>Chlorophyta</taxon>
        <taxon>Mamiellophyceae</taxon>
        <taxon>Mamiellales</taxon>
        <taxon>Bathycoccaceae</taxon>
        <taxon>Ostreococcus</taxon>
    </lineage>
</organism>
<evidence type="ECO:0000256" key="7">
    <source>
        <dbReference type="ARBA" id="ARBA00022842"/>
    </source>
</evidence>
<dbReference type="GO" id="GO:0046872">
    <property type="term" value="F:metal ion binding"/>
    <property type="evidence" value="ECO:0007669"/>
    <property type="project" value="UniProtKB-KW"/>
</dbReference>
<protein>
    <recommendedName>
        <fullName evidence="10">Endonuclease</fullName>
        <ecNumber evidence="10">3.1.30.-</ecNumber>
    </recommendedName>
</protein>
<dbReference type="GO" id="GO:0004521">
    <property type="term" value="F:RNA endonuclease activity"/>
    <property type="evidence" value="ECO:0007669"/>
    <property type="project" value="TreeGrafter"/>
</dbReference>
<dbReference type="SMART" id="SM00892">
    <property type="entry name" value="Endonuclease_NS"/>
    <property type="match status" value="1"/>
</dbReference>
<evidence type="ECO:0000256" key="4">
    <source>
        <dbReference type="ARBA" id="ARBA00022723"/>
    </source>
</evidence>
<comment type="cofactor">
    <cofactor evidence="1 10">
        <name>Mg(2+)</name>
        <dbReference type="ChEBI" id="CHEBI:18420"/>
    </cofactor>
</comment>
<reference evidence="13 14" key="1">
    <citation type="journal article" date="2007" name="Proc. Natl. Acad. Sci. U.S.A.">
        <title>The tiny eukaryote Ostreococcus provides genomic insights into the paradox of plankton speciation.</title>
        <authorList>
            <person name="Palenik B."/>
            <person name="Grimwood J."/>
            <person name="Aerts A."/>
            <person name="Rouze P."/>
            <person name="Salamov A."/>
            <person name="Putnam N."/>
            <person name="Dupont C."/>
            <person name="Jorgensen R."/>
            <person name="Derelle E."/>
            <person name="Rombauts S."/>
            <person name="Zhou K."/>
            <person name="Otillar R."/>
            <person name="Merchant S.S."/>
            <person name="Podell S."/>
            <person name="Gaasterland T."/>
            <person name="Napoli C."/>
            <person name="Gendler K."/>
            <person name="Manuell A."/>
            <person name="Tai V."/>
            <person name="Vallon O."/>
            <person name="Piganeau G."/>
            <person name="Jancek S."/>
            <person name="Heijde M."/>
            <person name="Jabbari K."/>
            <person name="Bowler C."/>
            <person name="Lohr M."/>
            <person name="Robbens S."/>
            <person name="Werner G."/>
            <person name="Dubchak I."/>
            <person name="Pazour G.J."/>
            <person name="Ren Q."/>
            <person name="Paulsen I."/>
            <person name="Delwiche C."/>
            <person name="Schmutz J."/>
            <person name="Rokhsar D."/>
            <person name="Van de Peer Y."/>
            <person name="Moreau H."/>
            <person name="Grigoriev I.V."/>
        </authorList>
    </citation>
    <scope>NUCLEOTIDE SEQUENCE [LARGE SCALE GENOMIC DNA]</scope>
    <source>
        <strain evidence="13 14">CCE9901</strain>
    </source>
</reference>
<dbReference type="PROSITE" id="PS01070">
    <property type="entry name" value="NUCLEASE_NON_SPEC"/>
    <property type="match status" value="1"/>
</dbReference>
<dbReference type="GO" id="GO:0005634">
    <property type="term" value="C:nucleus"/>
    <property type="evidence" value="ECO:0007669"/>
    <property type="project" value="TreeGrafter"/>
</dbReference>
<sequence>ATVHSKKSYAHAFDGRTRNPRWVMEKITPDTLAGPGTRKKSDFYEDEEVSWKHRSRLDAFRGSGYDRGHLVAAADQKGSQEEMDATFALSNISPQIGPGFNRDFWAKFEQFVRDAASESSSKAAYVATGPLFLPSQRVEGGSLPRPTEWEMRYPMLGEPPAMMAVPTHFFKVILVEGKDDTVSCAAFVLPNAPIPNNFPLRRFVVPLTDLEVVSGLEFFKRGLA</sequence>
<evidence type="ECO:0000256" key="1">
    <source>
        <dbReference type="ARBA" id="ARBA00001946"/>
    </source>
</evidence>
<dbReference type="CDD" id="cd00091">
    <property type="entry name" value="NUC"/>
    <property type="match status" value="1"/>
</dbReference>
<dbReference type="PANTHER" id="PTHR13966">
    <property type="entry name" value="ENDONUCLEASE RELATED"/>
    <property type="match status" value="1"/>
</dbReference>
<dbReference type="OrthoDB" id="5418055at2759"/>